<evidence type="ECO:0000313" key="1">
    <source>
        <dbReference type="EMBL" id="KTD73413.1"/>
    </source>
</evidence>
<dbReference type="SUPFAM" id="SSF55486">
    <property type="entry name" value="Metalloproteases ('zincins'), catalytic domain"/>
    <property type="match status" value="1"/>
</dbReference>
<gene>
    <name evidence="1" type="ORF">Ltuc_1260</name>
</gene>
<protein>
    <recommendedName>
        <fullName evidence="3">Peptidase metallopeptidase domain-containing protein</fullName>
    </recommendedName>
</protein>
<dbReference type="AlphaFoldDB" id="A0A0W0ZW85"/>
<dbReference type="Proteomes" id="UP000054693">
    <property type="component" value="Unassembled WGS sequence"/>
</dbReference>
<dbReference type="PATRIC" id="fig|40335.7.peg.1336"/>
<evidence type="ECO:0000313" key="2">
    <source>
        <dbReference type="Proteomes" id="UP000054693"/>
    </source>
</evidence>
<organism evidence="1 2">
    <name type="scientific">Legionella tucsonensis</name>
    <dbReference type="NCBI Taxonomy" id="40335"/>
    <lineage>
        <taxon>Bacteria</taxon>
        <taxon>Pseudomonadati</taxon>
        <taxon>Pseudomonadota</taxon>
        <taxon>Gammaproteobacteria</taxon>
        <taxon>Legionellales</taxon>
        <taxon>Legionellaceae</taxon>
        <taxon>Legionella</taxon>
    </lineage>
</organism>
<evidence type="ECO:0008006" key="3">
    <source>
        <dbReference type="Google" id="ProtNLM"/>
    </source>
</evidence>
<comment type="caution">
    <text evidence="1">The sequence shown here is derived from an EMBL/GenBank/DDBJ whole genome shotgun (WGS) entry which is preliminary data.</text>
</comment>
<keyword evidence="2" id="KW-1185">Reference proteome</keyword>
<reference evidence="1 2" key="1">
    <citation type="submission" date="2015-11" db="EMBL/GenBank/DDBJ databases">
        <title>Genomic analysis of 38 Legionella species identifies large and diverse effector repertoires.</title>
        <authorList>
            <person name="Burstein D."/>
            <person name="Amaro F."/>
            <person name="Zusman T."/>
            <person name="Lifshitz Z."/>
            <person name="Cohen O."/>
            <person name="Gilbert J.A."/>
            <person name="Pupko T."/>
            <person name="Shuman H.A."/>
            <person name="Segal G."/>
        </authorList>
    </citation>
    <scope>NUCLEOTIDE SEQUENCE [LARGE SCALE GENOMIC DNA]</scope>
    <source>
        <strain evidence="1 2">ATCC 49180</strain>
    </source>
</reference>
<accession>A0A0W0ZW85</accession>
<name>A0A0W0ZW85_9GAMM</name>
<dbReference type="Gene3D" id="3.40.390.10">
    <property type="entry name" value="Collagenase (Catalytic Domain)"/>
    <property type="match status" value="1"/>
</dbReference>
<sequence>MKENNCRNLTIDEIRNATLHHWPRMQKTTTIPYSFDLSIIPQRIKDDALKRFSQSSFDPLSSHSTNWLKRVLKQWEKSCENSVKFIYVDKINTNAFNGIIIANCDNLKAANGYWQQVYTTSGKFQFGLVCIPSNYYDNSGKLIAYNLRTISHEIGHAIGLAHLHDVESIRAYLQNTPQGRGCSVMPYLDRITSDTSLCVNMDACLNSTYAVMPGPLDAQMCQAIYGEDSLFFHKPSKLEEMQNYAFGGASLGYSLGIRSATEYLFMRLGDTHVNASLKVLAIYYAVVLLKLVYHSSTSDYLSLFEQVQQLMIPLGGELCHITLNLLTDYLRANNLHMLSNTLEMTSASLQFLALGHGLLETARGSFHTTWNYGATILSGVASYGIFSSMGKYLVNSFLGPEKVENSSVVEQASPKSLIPSLWSFFGTKRPEKESDTQTLTKNEHYKM</sequence>
<dbReference type="InterPro" id="IPR024079">
    <property type="entry name" value="MetalloPept_cat_dom_sf"/>
</dbReference>
<dbReference type="RefSeq" id="WP_058520450.1">
    <property type="nucleotide sequence ID" value="NZ_CAAAIP010000001.1"/>
</dbReference>
<dbReference type="OrthoDB" id="5653513at2"/>
<proteinExistence type="predicted"/>
<dbReference type="EMBL" id="LNZA01000001">
    <property type="protein sequence ID" value="KTD73413.1"/>
    <property type="molecule type" value="Genomic_DNA"/>
</dbReference>
<dbReference type="GO" id="GO:0008237">
    <property type="term" value="F:metallopeptidase activity"/>
    <property type="evidence" value="ECO:0007669"/>
    <property type="project" value="InterPro"/>
</dbReference>